<dbReference type="InterPro" id="IPR011545">
    <property type="entry name" value="DEAD/DEAH_box_helicase_dom"/>
</dbReference>
<evidence type="ECO:0000256" key="1">
    <source>
        <dbReference type="ARBA" id="ARBA00022741"/>
    </source>
</evidence>
<dbReference type="RefSeq" id="WP_251415643.1">
    <property type="nucleotide sequence ID" value="NZ_JAMQGM010000031.1"/>
</dbReference>
<dbReference type="GO" id="GO:0004386">
    <property type="term" value="F:helicase activity"/>
    <property type="evidence" value="ECO:0007669"/>
    <property type="project" value="UniProtKB-KW"/>
</dbReference>
<proteinExistence type="predicted"/>
<feature type="domain" description="Helicase C-terminal" evidence="4">
    <location>
        <begin position="242"/>
        <end position="393"/>
    </location>
</feature>
<dbReference type="InterPro" id="IPR027417">
    <property type="entry name" value="P-loop_NTPase"/>
</dbReference>
<dbReference type="PANTHER" id="PTHR47962:SF5">
    <property type="entry name" value="ATP-DEPENDENT HELICASE LHR-RELATED"/>
    <property type="match status" value="1"/>
</dbReference>
<organism evidence="5 6">
    <name type="scientific">Streptomyces meridianus</name>
    <dbReference type="NCBI Taxonomy" id="2938945"/>
    <lineage>
        <taxon>Bacteria</taxon>
        <taxon>Bacillati</taxon>
        <taxon>Actinomycetota</taxon>
        <taxon>Actinomycetes</taxon>
        <taxon>Kitasatosporales</taxon>
        <taxon>Streptomycetaceae</taxon>
        <taxon>Streptomyces</taxon>
    </lineage>
</organism>
<dbReference type="PANTHER" id="PTHR47962">
    <property type="entry name" value="ATP-DEPENDENT HELICASE LHR-RELATED-RELATED"/>
    <property type="match status" value="1"/>
</dbReference>
<accession>A0ABT0X858</accession>
<dbReference type="InterPro" id="IPR014001">
    <property type="entry name" value="Helicase_ATP-bd"/>
</dbReference>
<dbReference type="InterPro" id="IPR052511">
    <property type="entry name" value="ATP-dep_Helicase"/>
</dbReference>
<keyword evidence="6" id="KW-1185">Reference proteome</keyword>
<evidence type="ECO:0000259" key="4">
    <source>
        <dbReference type="PROSITE" id="PS51194"/>
    </source>
</evidence>
<dbReference type="Pfam" id="PF00271">
    <property type="entry name" value="Helicase_C"/>
    <property type="match status" value="1"/>
</dbReference>
<evidence type="ECO:0000256" key="2">
    <source>
        <dbReference type="ARBA" id="ARBA00022840"/>
    </source>
</evidence>
<dbReference type="Pfam" id="PF00270">
    <property type="entry name" value="DEAD"/>
    <property type="match status" value="1"/>
</dbReference>
<reference evidence="5" key="1">
    <citation type="journal article" date="2023" name="Int. J. Syst. Evol. Microbiol.">
        <title>Streptomyces meridianus sp. nov. isolated from brackish water of the Tagus estuary in Alcochete, Portugal.</title>
        <authorList>
            <person name="Santos J.D.N."/>
            <person name="Klimek D."/>
            <person name="Calusinska M."/>
            <person name="Lobo Da Cunha A."/>
            <person name="Catita J."/>
            <person name="Goncalves H."/>
            <person name="Gonzalez I."/>
            <person name="Reyes F."/>
            <person name="Lage O.M."/>
        </authorList>
    </citation>
    <scope>NUCLEOTIDE SEQUENCE</scope>
    <source>
        <strain evidence="5">MTZ3.1</strain>
    </source>
</reference>
<feature type="domain" description="Helicase ATP-binding" evidence="3">
    <location>
        <begin position="32"/>
        <end position="211"/>
    </location>
</feature>
<dbReference type="PROSITE" id="PS51194">
    <property type="entry name" value="HELICASE_CTER"/>
    <property type="match status" value="1"/>
</dbReference>
<name>A0ABT0X858_9ACTN</name>
<dbReference type="EMBL" id="JAMQGM010000031">
    <property type="protein sequence ID" value="MCM2578706.1"/>
    <property type="molecule type" value="Genomic_DNA"/>
</dbReference>
<gene>
    <name evidence="5" type="ORF">M1E25_15325</name>
</gene>
<comment type="caution">
    <text evidence="5">The sequence shown here is derived from an EMBL/GenBank/DDBJ whole genome shotgun (WGS) entry which is preliminary data.</text>
</comment>
<dbReference type="SMART" id="SM00487">
    <property type="entry name" value="DEXDc"/>
    <property type="match status" value="1"/>
</dbReference>
<dbReference type="SUPFAM" id="SSF52540">
    <property type="entry name" value="P-loop containing nucleoside triphosphate hydrolases"/>
    <property type="match status" value="1"/>
</dbReference>
<sequence>MNGVDDLDPALLHHIVNTLGWPGLRPLQEEAVPPLLAGEDAVLLAPTAGGKTEAAAFPLLSRMAAEQWTGTSVLYVCPLKALLNNLLPRLETYTSWLGRTAALWHGDVTAGRRRKILTDRPDVLLTTPESLEAMLVSAKVDHAAFFAGLRSIVVDEVHAFAGDDRGWHLLAVLERLQRVVGRPVQRVGLSATVGNPDELLQWLQGSGAGTRPARVVAPHLSGPRPEPGTVPSGDIQLDHVGSVDNAATVIASLHRGEKRLVFCESRRLVEELGEKLRIKGVTTFLSHASLSVDERRRAEQAFAEARDCVIVSTSTLELGIDVGDLDRVIQIDAPATVASFLQRLGRTGRRAGTSRNCLFLALDEGGLLSAAGLLLQWSRGWVEPVVAPPEPRHIAAQQLLALCLQEHRVGDRLWQDEWNGLGPFGRPAAPIVRHLADEGYLDQDGGMLFIGPEAERRFGHRHFMNLTAVFTAPPEFTVLHGRNEIGRTDPELLTEKTDGPRLLLLAGRSWLVTYIDWHRKRCFVEPADGGGKAKWSSVGFDRGVSFALSRAVRDVLLGNDPPVALTKRAERCLAEARGHFLDQVHPGGTLITRSSRGPFKWWTWAGHRTNATLTASLGGVTVPAQRINDCWIRLREDVTPPAWKQTVAEAAGRLCLPEVDERAVKGLKFGEALPSRLAQATLAARLADFDGARAVLDEPVRFVSDRG</sequence>
<keyword evidence="1" id="KW-0547">Nucleotide-binding</keyword>
<keyword evidence="2" id="KW-0067">ATP-binding</keyword>
<keyword evidence="5" id="KW-0378">Hydrolase</keyword>
<dbReference type="Proteomes" id="UP001167160">
    <property type="component" value="Unassembled WGS sequence"/>
</dbReference>
<keyword evidence="5" id="KW-0347">Helicase</keyword>
<dbReference type="InterPro" id="IPR001650">
    <property type="entry name" value="Helicase_C-like"/>
</dbReference>
<evidence type="ECO:0000313" key="5">
    <source>
        <dbReference type="EMBL" id="MCM2578706.1"/>
    </source>
</evidence>
<dbReference type="Gene3D" id="3.40.50.300">
    <property type="entry name" value="P-loop containing nucleotide triphosphate hydrolases"/>
    <property type="match status" value="2"/>
</dbReference>
<evidence type="ECO:0000313" key="6">
    <source>
        <dbReference type="Proteomes" id="UP001167160"/>
    </source>
</evidence>
<evidence type="ECO:0000259" key="3">
    <source>
        <dbReference type="PROSITE" id="PS51192"/>
    </source>
</evidence>
<dbReference type="PROSITE" id="PS51192">
    <property type="entry name" value="HELICASE_ATP_BIND_1"/>
    <property type="match status" value="1"/>
</dbReference>
<dbReference type="SMART" id="SM00490">
    <property type="entry name" value="HELICc"/>
    <property type="match status" value="1"/>
</dbReference>
<protein>
    <submittedName>
        <fullName evidence="5">DEAD/DEAH box helicase</fullName>
    </submittedName>
</protein>